<evidence type="ECO:0000313" key="8">
    <source>
        <dbReference type="Proteomes" id="UP000828390"/>
    </source>
</evidence>
<dbReference type="Pfam" id="PF01607">
    <property type="entry name" value="CBM_14"/>
    <property type="match status" value="1"/>
</dbReference>
<dbReference type="InterPro" id="IPR052065">
    <property type="entry name" value="Compl_asym_regulator"/>
</dbReference>
<reference evidence="7" key="1">
    <citation type="journal article" date="2019" name="bioRxiv">
        <title>The Genome of the Zebra Mussel, Dreissena polymorpha: A Resource for Invasive Species Research.</title>
        <authorList>
            <person name="McCartney M.A."/>
            <person name="Auch B."/>
            <person name="Kono T."/>
            <person name="Mallez S."/>
            <person name="Zhang Y."/>
            <person name="Obille A."/>
            <person name="Becker A."/>
            <person name="Abrahante J.E."/>
            <person name="Garbe J."/>
            <person name="Badalamenti J.P."/>
            <person name="Herman A."/>
            <person name="Mangelson H."/>
            <person name="Liachko I."/>
            <person name="Sullivan S."/>
            <person name="Sone E.D."/>
            <person name="Koren S."/>
            <person name="Silverstein K.A.T."/>
            <person name="Beckman K.B."/>
            <person name="Gohl D.M."/>
        </authorList>
    </citation>
    <scope>NUCLEOTIDE SEQUENCE</scope>
    <source>
        <strain evidence="7">Duluth1</strain>
        <tissue evidence="7">Whole animal</tissue>
    </source>
</reference>
<dbReference type="InterPro" id="IPR000884">
    <property type="entry name" value="TSP1_rpt"/>
</dbReference>
<dbReference type="Gene3D" id="2.20.100.10">
    <property type="entry name" value="Thrombospondin type-1 (TSP1) repeat"/>
    <property type="match status" value="3"/>
</dbReference>
<dbReference type="GO" id="GO:0005576">
    <property type="term" value="C:extracellular region"/>
    <property type="evidence" value="ECO:0007669"/>
    <property type="project" value="InterPro"/>
</dbReference>
<dbReference type="EMBL" id="JAIWYP010000015">
    <property type="protein sequence ID" value="KAH3699261.1"/>
    <property type="molecule type" value="Genomic_DNA"/>
</dbReference>
<evidence type="ECO:0000259" key="6">
    <source>
        <dbReference type="PROSITE" id="PS50940"/>
    </source>
</evidence>
<protein>
    <submittedName>
        <fullName evidence="7">Uncharacterized protein</fullName>
    </submittedName>
</protein>
<feature type="chain" id="PRO_5039687241" evidence="4">
    <location>
        <begin position="24"/>
        <end position="299"/>
    </location>
</feature>
<feature type="disulfide bond" evidence="3">
    <location>
        <begin position="225"/>
        <end position="234"/>
    </location>
</feature>
<feature type="domain" description="Chitin-binding type-2" evidence="6">
    <location>
        <begin position="244"/>
        <end position="299"/>
    </location>
</feature>
<evidence type="ECO:0000259" key="5">
    <source>
        <dbReference type="PROSITE" id="PS50026"/>
    </source>
</evidence>
<dbReference type="SUPFAM" id="SSF57625">
    <property type="entry name" value="Invertebrate chitin-binding proteins"/>
    <property type="match status" value="1"/>
</dbReference>
<feature type="signal peptide" evidence="4">
    <location>
        <begin position="1"/>
        <end position="23"/>
    </location>
</feature>
<feature type="domain" description="EGF-like" evidence="5">
    <location>
        <begin position="199"/>
        <end position="235"/>
    </location>
</feature>
<dbReference type="PROSITE" id="PS50940">
    <property type="entry name" value="CHIT_BIND_II"/>
    <property type="match status" value="1"/>
</dbReference>
<dbReference type="InterPro" id="IPR000742">
    <property type="entry name" value="EGF"/>
</dbReference>
<dbReference type="Proteomes" id="UP000828390">
    <property type="component" value="Unassembled WGS sequence"/>
</dbReference>
<evidence type="ECO:0000256" key="1">
    <source>
        <dbReference type="ARBA" id="ARBA00022737"/>
    </source>
</evidence>
<dbReference type="SUPFAM" id="SSF82895">
    <property type="entry name" value="TSP-1 type 1 repeat"/>
    <property type="match status" value="3"/>
</dbReference>
<dbReference type="SMART" id="SM00209">
    <property type="entry name" value="TSP1"/>
    <property type="match status" value="3"/>
</dbReference>
<dbReference type="InterPro" id="IPR036508">
    <property type="entry name" value="Chitin-bd_dom_sf"/>
</dbReference>
<comment type="caution">
    <text evidence="3">Lacks conserved residue(s) required for the propagation of feature annotation.</text>
</comment>
<dbReference type="GO" id="GO:0008061">
    <property type="term" value="F:chitin binding"/>
    <property type="evidence" value="ECO:0007669"/>
    <property type="project" value="InterPro"/>
</dbReference>
<dbReference type="Pfam" id="PF00090">
    <property type="entry name" value="TSP_1"/>
    <property type="match status" value="3"/>
</dbReference>
<dbReference type="PANTHER" id="PTHR22906">
    <property type="entry name" value="PROPERDIN"/>
    <property type="match status" value="1"/>
</dbReference>
<keyword evidence="1" id="KW-0677">Repeat</keyword>
<dbReference type="PROSITE" id="PS00022">
    <property type="entry name" value="EGF_1"/>
    <property type="match status" value="1"/>
</dbReference>
<keyword evidence="2 3" id="KW-1015">Disulfide bond</keyword>
<keyword evidence="8" id="KW-1185">Reference proteome</keyword>
<keyword evidence="3" id="KW-0245">EGF-like domain</keyword>
<dbReference type="PROSITE" id="PS50092">
    <property type="entry name" value="TSP1"/>
    <property type="match status" value="3"/>
</dbReference>
<name>A0A9D3YFT3_DREPO</name>
<reference evidence="7" key="2">
    <citation type="submission" date="2020-11" db="EMBL/GenBank/DDBJ databases">
        <authorList>
            <person name="McCartney M.A."/>
            <person name="Auch B."/>
            <person name="Kono T."/>
            <person name="Mallez S."/>
            <person name="Becker A."/>
            <person name="Gohl D.M."/>
            <person name="Silverstein K.A.T."/>
            <person name="Koren S."/>
            <person name="Bechman K.B."/>
            <person name="Herman A."/>
            <person name="Abrahante J.E."/>
            <person name="Garbe J."/>
        </authorList>
    </citation>
    <scope>NUCLEOTIDE SEQUENCE</scope>
    <source>
        <strain evidence="7">Duluth1</strain>
        <tissue evidence="7">Whole animal</tissue>
    </source>
</reference>
<dbReference type="AlphaFoldDB" id="A0A9D3YFT3"/>
<evidence type="ECO:0000256" key="2">
    <source>
        <dbReference type="ARBA" id="ARBA00023157"/>
    </source>
</evidence>
<dbReference type="OrthoDB" id="6153163at2759"/>
<proteinExistence type="predicted"/>
<dbReference type="InterPro" id="IPR036383">
    <property type="entry name" value="TSP1_rpt_sf"/>
</dbReference>
<comment type="caution">
    <text evidence="7">The sequence shown here is derived from an EMBL/GenBank/DDBJ whole genome shotgun (WGS) entry which is preliminary data.</text>
</comment>
<gene>
    <name evidence="7" type="ORF">DPMN_074217</name>
</gene>
<evidence type="ECO:0000256" key="4">
    <source>
        <dbReference type="SAM" id="SignalP"/>
    </source>
</evidence>
<evidence type="ECO:0000313" key="7">
    <source>
        <dbReference type="EMBL" id="KAH3699261.1"/>
    </source>
</evidence>
<organism evidence="7 8">
    <name type="scientific">Dreissena polymorpha</name>
    <name type="common">Zebra mussel</name>
    <name type="synonym">Mytilus polymorpha</name>
    <dbReference type="NCBI Taxonomy" id="45954"/>
    <lineage>
        <taxon>Eukaryota</taxon>
        <taxon>Metazoa</taxon>
        <taxon>Spiralia</taxon>
        <taxon>Lophotrochozoa</taxon>
        <taxon>Mollusca</taxon>
        <taxon>Bivalvia</taxon>
        <taxon>Autobranchia</taxon>
        <taxon>Heteroconchia</taxon>
        <taxon>Euheterodonta</taxon>
        <taxon>Imparidentia</taxon>
        <taxon>Neoheterodontei</taxon>
        <taxon>Myida</taxon>
        <taxon>Dreissenoidea</taxon>
        <taxon>Dreissenidae</taxon>
        <taxon>Dreissena</taxon>
    </lineage>
</organism>
<dbReference type="SUPFAM" id="SSF57196">
    <property type="entry name" value="EGF/Laminin"/>
    <property type="match status" value="1"/>
</dbReference>
<evidence type="ECO:0000256" key="3">
    <source>
        <dbReference type="PROSITE-ProRule" id="PRU00076"/>
    </source>
</evidence>
<keyword evidence="4" id="KW-0732">Signal</keyword>
<dbReference type="PROSITE" id="PS50026">
    <property type="entry name" value="EGF_3"/>
    <property type="match status" value="1"/>
</dbReference>
<dbReference type="Gene3D" id="2.10.25.10">
    <property type="entry name" value="Laminin"/>
    <property type="match status" value="1"/>
</dbReference>
<accession>A0A9D3YFT3</accession>
<sequence>MDYTLSFFVIVLISFQRTCLTSAYTWNSWGEWSTCSVSCGNGIRSRVRTCSNITCEGPPVMIVACMEVNCSTVSPSSAIWSEWSAWSDCTRTCGGGNRTRTRTCSTGNASECCENMAIDSCNRESLQSRECINNDCYGNWEEWRPWSACSVSCGEGQQSRDRMCGPEGAVCPGLGKQSRVCYIQCPASENLLGNATVDAKPSCESGPCQNGAICDDHGDNVTCLCQGDWRGPKCESLCLNILDSSVCLNKEGLFHNCLDCTKFVICNRGRALSMTCADGLIWTGNRCMRPRDTRALCIN</sequence>
<dbReference type="InterPro" id="IPR002557">
    <property type="entry name" value="Chitin-bd_dom"/>
</dbReference>
<dbReference type="Gene3D" id="2.170.140.10">
    <property type="entry name" value="Chitin binding domain"/>
    <property type="match status" value="1"/>
</dbReference>